<protein>
    <submittedName>
        <fullName evidence="1">Uncharacterized protein</fullName>
    </submittedName>
</protein>
<dbReference type="EMBL" id="MU150280">
    <property type="protein sequence ID" value="KAF9461742.1"/>
    <property type="molecule type" value="Genomic_DNA"/>
</dbReference>
<dbReference type="AlphaFoldDB" id="A0A9P5Y3S7"/>
<organism evidence="1 2">
    <name type="scientific">Collybia nuda</name>
    <dbReference type="NCBI Taxonomy" id="64659"/>
    <lineage>
        <taxon>Eukaryota</taxon>
        <taxon>Fungi</taxon>
        <taxon>Dikarya</taxon>
        <taxon>Basidiomycota</taxon>
        <taxon>Agaricomycotina</taxon>
        <taxon>Agaricomycetes</taxon>
        <taxon>Agaricomycetidae</taxon>
        <taxon>Agaricales</taxon>
        <taxon>Tricholomatineae</taxon>
        <taxon>Clitocybaceae</taxon>
        <taxon>Collybia</taxon>
    </lineage>
</organism>
<name>A0A9P5Y3S7_9AGAR</name>
<keyword evidence="2" id="KW-1185">Reference proteome</keyword>
<proteinExistence type="predicted"/>
<accession>A0A9P5Y3S7</accession>
<evidence type="ECO:0000313" key="1">
    <source>
        <dbReference type="EMBL" id="KAF9461742.1"/>
    </source>
</evidence>
<comment type="caution">
    <text evidence="1">The sequence shown here is derived from an EMBL/GenBank/DDBJ whole genome shotgun (WGS) entry which is preliminary data.</text>
</comment>
<gene>
    <name evidence="1" type="ORF">BDZ94DRAFT_1263259</name>
</gene>
<evidence type="ECO:0000313" key="2">
    <source>
        <dbReference type="Proteomes" id="UP000807353"/>
    </source>
</evidence>
<sequence length="56" mass="6122">MRLYSRLVRPGRVRSSMVPAFVAERAGRRDGVCSHTAPTPPPAGVRAQGLAMYRLV</sequence>
<reference evidence="1" key="1">
    <citation type="submission" date="2020-11" db="EMBL/GenBank/DDBJ databases">
        <authorList>
            <consortium name="DOE Joint Genome Institute"/>
            <person name="Ahrendt S."/>
            <person name="Riley R."/>
            <person name="Andreopoulos W."/>
            <person name="Labutti K."/>
            <person name="Pangilinan J."/>
            <person name="Ruiz-Duenas F.J."/>
            <person name="Barrasa J.M."/>
            <person name="Sanchez-Garcia M."/>
            <person name="Camarero S."/>
            <person name="Miyauchi S."/>
            <person name="Serrano A."/>
            <person name="Linde D."/>
            <person name="Babiker R."/>
            <person name="Drula E."/>
            <person name="Ayuso-Fernandez I."/>
            <person name="Pacheco R."/>
            <person name="Padilla G."/>
            <person name="Ferreira P."/>
            <person name="Barriuso J."/>
            <person name="Kellner H."/>
            <person name="Castanera R."/>
            <person name="Alfaro M."/>
            <person name="Ramirez L."/>
            <person name="Pisabarro A.G."/>
            <person name="Kuo A."/>
            <person name="Tritt A."/>
            <person name="Lipzen A."/>
            <person name="He G."/>
            <person name="Yan M."/>
            <person name="Ng V."/>
            <person name="Cullen D."/>
            <person name="Martin F."/>
            <person name="Rosso M.-N."/>
            <person name="Henrissat B."/>
            <person name="Hibbett D."/>
            <person name="Martinez A.T."/>
            <person name="Grigoriev I.V."/>
        </authorList>
    </citation>
    <scope>NUCLEOTIDE SEQUENCE</scope>
    <source>
        <strain evidence="1">CBS 247.69</strain>
    </source>
</reference>
<dbReference type="Proteomes" id="UP000807353">
    <property type="component" value="Unassembled WGS sequence"/>
</dbReference>